<evidence type="ECO:0000313" key="5">
    <source>
        <dbReference type="EMBL" id="CUU54694.1"/>
    </source>
</evidence>
<keyword evidence="6" id="KW-1185">Reference proteome</keyword>
<feature type="signal peptide" evidence="3">
    <location>
        <begin position="1"/>
        <end position="22"/>
    </location>
</feature>
<dbReference type="EMBL" id="FAOZ01000003">
    <property type="protein sequence ID" value="CUU54694.1"/>
    <property type="molecule type" value="Genomic_DNA"/>
</dbReference>
<feature type="domain" description="Leucine-binding protein" evidence="4">
    <location>
        <begin position="46"/>
        <end position="385"/>
    </location>
</feature>
<evidence type="ECO:0000259" key="4">
    <source>
        <dbReference type="Pfam" id="PF13458"/>
    </source>
</evidence>
<reference evidence="6" key="1">
    <citation type="submission" date="2015-11" db="EMBL/GenBank/DDBJ databases">
        <authorList>
            <person name="Varghese N."/>
        </authorList>
    </citation>
    <scope>NUCLEOTIDE SEQUENCE [LARGE SCALE GENOMIC DNA]</scope>
    <source>
        <strain evidence="6">DSM 45899</strain>
    </source>
</reference>
<accession>A0A0S4QJL1</accession>
<evidence type="ECO:0000256" key="1">
    <source>
        <dbReference type="ARBA" id="ARBA00010062"/>
    </source>
</evidence>
<dbReference type="PANTHER" id="PTHR47235">
    <property type="entry name" value="BLR6548 PROTEIN"/>
    <property type="match status" value="1"/>
</dbReference>
<keyword evidence="2 3" id="KW-0732">Signal</keyword>
<dbReference type="Gene3D" id="3.40.50.2300">
    <property type="match status" value="2"/>
</dbReference>
<dbReference type="CDD" id="cd06341">
    <property type="entry name" value="PBP1_ABC_ligand_binding-like"/>
    <property type="match status" value="1"/>
</dbReference>
<organism evidence="5 6">
    <name type="scientific">Parafrankia irregularis</name>
    <dbReference type="NCBI Taxonomy" id="795642"/>
    <lineage>
        <taxon>Bacteria</taxon>
        <taxon>Bacillati</taxon>
        <taxon>Actinomycetota</taxon>
        <taxon>Actinomycetes</taxon>
        <taxon>Frankiales</taxon>
        <taxon>Frankiaceae</taxon>
        <taxon>Parafrankia</taxon>
    </lineage>
</organism>
<dbReference type="SUPFAM" id="SSF53822">
    <property type="entry name" value="Periplasmic binding protein-like I"/>
    <property type="match status" value="1"/>
</dbReference>
<dbReference type="InterPro" id="IPR028082">
    <property type="entry name" value="Peripla_BP_I"/>
</dbReference>
<evidence type="ECO:0000313" key="6">
    <source>
        <dbReference type="Proteomes" id="UP000198802"/>
    </source>
</evidence>
<feature type="chain" id="PRO_5006626304" evidence="3">
    <location>
        <begin position="23"/>
        <end position="403"/>
    </location>
</feature>
<name>A0A0S4QJL1_9ACTN</name>
<comment type="similarity">
    <text evidence="1">Belongs to the leucine-binding protein family.</text>
</comment>
<dbReference type="PANTHER" id="PTHR47235:SF1">
    <property type="entry name" value="BLR6548 PROTEIN"/>
    <property type="match status" value="1"/>
</dbReference>
<gene>
    <name evidence="5" type="ORF">Ga0074812_103184</name>
</gene>
<dbReference type="AlphaFoldDB" id="A0A0S4QJL1"/>
<sequence length="403" mass="42224">MTSRRLSGLSGAVVAVTLLAGAASCSSGSGSDGVAACTGPGVTADQVRLGMVLSDSGPGSDAFSSARAGVNARLGVANTAGGVNGRRITYEWRDDTSSQLESNQVAQDLVKDGVFGLLPVTTVFGDALESLKDAGVPVVGFASLSTWARYQNFFSYGYVVDPTAIARYIQQAGGSKVGFVMTGSVDSALQTAQEYRDAFERSGLRTTETVPYVHGVDSPNQTISKLIAADADTIIGFTVPTDLAELVVAARNMGMNLKSTVSLVGYDQSQLPTVGRDLAGVSFDVHFRPFESSDPAIESYRAAMAKYSPETQPAQQFAMLGYIYADMFVKGLEQAGTCPTRQSFMTGLRAVHDYNAGGLIETLDFATNASVPLSCYAFVRINATGTDFEVVNERLCGGGTGGQ</sequence>
<dbReference type="InterPro" id="IPR028081">
    <property type="entry name" value="Leu-bd"/>
</dbReference>
<evidence type="ECO:0000256" key="2">
    <source>
        <dbReference type="ARBA" id="ARBA00022729"/>
    </source>
</evidence>
<dbReference type="RefSeq" id="WP_091272455.1">
    <property type="nucleotide sequence ID" value="NZ_FAOZ01000003.1"/>
</dbReference>
<protein>
    <submittedName>
        <fullName evidence="5">ABC-type branched-chain amino acid transport system, substrate-binding protein</fullName>
    </submittedName>
</protein>
<dbReference type="Pfam" id="PF13458">
    <property type="entry name" value="Peripla_BP_6"/>
    <property type="match status" value="1"/>
</dbReference>
<evidence type="ECO:0000256" key="3">
    <source>
        <dbReference type="SAM" id="SignalP"/>
    </source>
</evidence>
<proteinExistence type="inferred from homology"/>
<dbReference type="PROSITE" id="PS51257">
    <property type="entry name" value="PROKAR_LIPOPROTEIN"/>
    <property type="match status" value="1"/>
</dbReference>
<dbReference type="Proteomes" id="UP000198802">
    <property type="component" value="Unassembled WGS sequence"/>
</dbReference>